<feature type="region of interest" description="Disordered" evidence="1">
    <location>
        <begin position="50"/>
        <end position="104"/>
    </location>
</feature>
<reference evidence="3 4" key="1">
    <citation type="journal article" date="2019" name="Nat. Plants">
        <title>Genome sequencing of Musa balbisiana reveals subgenome evolution and function divergence in polyploid bananas.</title>
        <authorList>
            <person name="Yao X."/>
        </authorList>
    </citation>
    <scope>NUCLEOTIDE SEQUENCE [LARGE SCALE GENOMIC DNA]</scope>
    <source>
        <strain evidence="4">cv. DH-PKW</strain>
        <tissue evidence="3">Leaves</tissue>
    </source>
</reference>
<feature type="signal peptide" evidence="2">
    <location>
        <begin position="1"/>
        <end position="18"/>
    </location>
</feature>
<feature type="chain" id="PRO_5020602294" evidence="2">
    <location>
        <begin position="19"/>
        <end position="104"/>
    </location>
</feature>
<evidence type="ECO:0000256" key="1">
    <source>
        <dbReference type="SAM" id="MobiDB-lite"/>
    </source>
</evidence>
<organism evidence="3 4">
    <name type="scientific">Musa balbisiana</name>
    <name type="common">Banana</name>
    <dbReference type="NCBI Taxonomy" id="52838"/>
    <lineage>
        <taxon>Eukaryota</taxon>
        <taxon>Viridiplantae</taxon>
        <taxon>Streptophyta</taxon>
        <taxon>Embryophyta</taxon>
        <taxon>Tracheophyta</taxon>
        <taxon>Spermatophyta</taxon>
        <taxon>Magnoliopsida</taxon>
        <taxon>Liliopsida</taxon>
        <taxon>Zingiberales</taxon>
        <taxon>Musaceae</taxon>
        <taxon>Musa</taxon>
    </lineage>
</organism>
<evidence type="ECO:0000256" key="2">
    <source>
        <dbReference type="SAM" id="SignalP"/>
    </source>
</evidence>
<dbReference type="Proteomes" id="UP000317650">
    <property type="component" value="Chromosome 5"/>
</dbReference>
<comment type="caution">
    <text evidence="3">The sequence shown here is derived from an EMBL/GenBank/DDBJ whole genome shotgun (WGS) entry which is preliminary data.</text>
</comment>
<name>A0A4S8JXV1_MUSBA</name>
<keyword evidence="2" id="KW-0732">Signal</keyword>
<feature type="compositionally biased region" description="Basic and acidic residues" evidence="1">
    <location>
        <begin position="84"/>
        <end position="104"/>
    </location>
</feature>
<proteinExistence type="predicted"/>
<sequence length="104" mass="11295">MKLFSLLLIYLIASSAAAATGSTSKGIHHRKVLMQHQQQDLTRVEDRRLFENPDGVGDTGNGADDAGETNPYGGGNEYRGSGIDGHHSIDLESWNKLHPPKPDN</sequence>
<dbReference type="AlphaFoldDB" id="A0A4S8JXV1"/>
<dbReference type="EMBL" id="PYDT01000003">
    <property type="protein sequence ID" value="THU67141.1"/>
    <property type="molecule type" value="Genomic_DNA"/>
</dbReference>
<evidence type="ECO:0000313" key="4">
    <source>
        <dbReference type="Proteomes" id="UP000317650"/>
    </source>
</evidence>
<keyword evidence="4" id="KW-1185">Reference proteome</keyword>
<protein>
    <submittedName>
        <fullName evidence="3">Uncharacterized protein</fullName>
    </submittedName>
</protein>
<gene>
    <name evidence="3" type="ORF">C4D60_Mb05t21520</name>
</gene>
<evidence type="ECO:0000313" key="3">
    <source>
        <dbReference type="EMBL" id="THU67141.1"/>
    </source>
</evidence>
<accession>A0A4S8JXV1</accession>